<name>A0A074ZNP2_OPIVI</name>
<dbReference type="GeneID" id="20319696"/>
<evidence type="ECO:0000313" key="2">
    <source>
        <dbReference type="Proteomes" id="UP000054324"/>
    </source>
</evidence>
<dbReference type="KEGG" id="ovi:T265_05514"/>
<dbReference type="Proteomes" id="UP000054324">
    <property type="component" value="Unassembled WGS sequence"/>
</dbReference>
<dbReference type="OrthoDB" id="6229751at2759"/>
<dbReference type="RefSeq" id="XP_009168812.1">
    <property type="nucleotide sequence ID" value="XM_009170548.1"/>
</dbReference>
<proteinExistence type="predicted"/>
<dbReference type="CTD" id="20319696"/>
<organism evidence="1 2">
    <name type="scientific">Opisthorchis viverrini</name>
    <name type="common">Southeast Asian liver fluke</name>
    <dbReference type="NCBI Taxonomy" id="6198"/>
    <lineage>
        <taxon>Eukaryota</taxon>
        <taxon>Metazoa</taxon>
        <taxon>Spiralia</taxon>
        <taxon>Lophotrochozoa</taxon>
        <taxon>Platyhelminthes</taxon>
        <taxon>Trematoda</taxon>
        <taxon>Digenea</taxon>
        <taxon>Opisthorchiida</taxon>
        <taxon>Opisthorchiata</taxon>
        <taxon>Opisthorchiidae</taxon>
        <taxon>Opisthorchis</taxon>
    </lineage>
</organism>
<keyword evidence="2" id="KW-1185">Reference proteome</keyword>
<accession>A0A074ZNP2</accession>
<dbReference type="AlphaFoldDB" id="A0A074ZNP2"/>
<protein>
    <submittedName>
        <fullName evidence="1">Uncharacterized protein</fullName>
    </submittedName>
</protein>
<sequence>MVFGRINSPSIDELITLHRLRWLGHVLSMPVDRLPRKALFAQPRGGWNRARGGQTMTWQRKCYFHSANCMNKSLFSSPIWVQVEHKVDGNWGDCAYLMSPKKGETGRGLSNSFQQPCE</sequence>
<dbReference type="EMBL" id="KL596723">
    <property type="protein sequence ID" value="KER27407.1"/>
    <property type="molecule type" value="Genomic_DNA"/>
</dbReference>
<reference evidence="1 2" key="1">
    <citation type="submission" date="2013-11" db="EMBL/GenBank/DDBJ databases">
        <title>Opisthorchis viverrini - life in the bile duct.</title>
        <authorList>
            <person name="Young N.D."/>
            <person name="Nagarajan N."/>
            <person name="Lin S.J."/>
            <person name="Korhonen P.K."/>
            <person name="Jex A.R."/>
            <person name="Hall R.S."/>
            <person name="Safavi-Hemami H."/>
            <person name="Kaewkong W."/>
            <person name="Bertrand D."/>
            <person name="Gao S."/>
            <person name="Seet Q."/>
            <person name="Wongkham S."/>
            <person name="Teh B.T."/>
            <person name="Wongkham C."/>
            <person name="Intapan P.M."/>
            <person name="Maleewong W."/>
            <person name="Yang X."/>
            <person name="Hu M."/>
            <person name="Wang Z."/>
            <person name="Hofmann A."/>
            <person name="Sternberg P.W."/>
            <person name="Tan P."/>
            <person name="Wang J."/>
            <person name="Gasser R.B."/>
        </authorList>
    </citation>
    <scope>NUCLEOTIDE SEQUENCE [LARGE SCALE GENOMIC DNA]</scope>
</reference>
<evidence type="ECO:0000313" key="1">
    <source>
        <dbReference type="EMBL" id="KER27407.1"/>
    </source>
</evidence>
<gene>
    <name evidence="1" type="ORF">T265_05514</name>
</gene>